<evidence type="ECO:0000313" key="3">
    <source>
        <dbReference type="Proteomes" id="UP001595456"/>
    </source>
</evidence>
<evidence type="ECO:0000313" key="2">
    <source>
        <dbReference type="EMBL" id="MFC3097393.1"/>
    </source>
</evidence>
<sequence>METADEYRIDDPAEMRIDKQPELTRPPGVYLREVILPQWGLTKVVTLAELLKVNRVGLQRVLLGQSDISRELAYRFGALLGDDMADFLLNYQLEWDKQNAAARREELKKEIARLERPQA</sequence>
<accession>A0ABV7E698</accession>
<feature type="coiled-coil region" evidence="1">
    <location>
        <begin position="90"/>
        <end position="117"/>
    </location>
</feature>
<dbReference type="RefSeq" id="WP_336926184.1">
    <property type="nucleotide sequence ID" value="NZ_JBANRO010000006.1"/>
</dbReference>
<dbReference type="Proteomes" id="UP001595456">
    <property type="component" value="Unassembled WGS sequence"/>
</dbReference>
<name>A0ABV7E698_9SPHN</name>
<comment type="caution">
    <text evidence="2">The sequence shown here is derived from an EMBL/GenBank/DDBJ whole genome shotgun (WGS) entry which is preliminary data.</text>
</comment>
<dbReference type="EMBL" id="JBHRST010000008">
    <property type="protein sequence ID" value="MFC3097393.1"/>
    <property type="molecule type" value="Genomic_DNA"/>
</dbReference>
<protein>
    <submittedName>
        <fullName evidence="2">Transcriptional regulator</fullName>
    </submittedName>
</protein>
<keyword evidence="1" id="KW-0175">Coiled coil</keyword>
<reference evidence="3" key="1">
    <citation type="journal article" date="2019" name="Int. J. Syst. Evol. Microbiol.">
        <title>The Global Catalogue of Microorganisms (GCM) 10K type strain sequencing project: providing services to taxonomists for standard genome sequencing and annotation.</title>
        <authorList>
            <consortium name="The Broad Institute Genomics Platform"/>
            <consortium name="The Broad Institute Genome Sequencing Center for Infectious Disease"/>
            <person name="Wu L."/>
            <person name="Ma J."/>
        </authorList>
    </citation>
    <scope>NUCLEOTIDE SEQUENCE [LARGE SCALE GENOMIC DNA]</scope>
    <source>
        <strain evidence="3">KCTC 52607</strain>
    </source>
</reference>
<evidence type="ECO:0000256" key="1">
    <source>
        <dbReference type="SAM" id="Coils"/>
    </source>
</evidence>
<organism evidence="2 3">
    <name type="scientific">Alteraurantiacibacter palmitatis</name>
    <dbReference type="NCBI Taxonomy" id="2054628"/>
    <lineage>
        <taxon>Bacteria</taxon>
        <taxon>Pseudomonadati</taxon>
        <taxon>Pseudomonadota</taxon>
        <taxon>Alphaproteobacteria</taxon>
        <taxon>Sphingomonadales</taxon>
        <taxon>Erythrobacteraceae</taxon>
        <taxon>Alteraurantiacibacter</taxon>
    </lineage>
</organism>
<gene>
    <name evidence="2" type="ORF">ACFODU_06195</name>
</gene>
<dbReference type="InterPro" id="IPR010982">
    <property type="entry name" value="Lambda_DNA-bd_dom_sf"/>
</dbReference>
<dbReference type="SUPFAM" id="SSF47413">
    <property type="entry name" value="lambda repressor-like DNA-binding domains"/>
    <property type="match status" value="1"/>
</dbReference>
<proteinExistence type="predicted"/>
<keyword evidence="3" id="KW-1185">Reference proteome</keyword>
<dbReference type="Gene3D" id="1.10.260.40">
    <property type="entry name" value="lambda repressor-like DNA-binding domains"/>
    <property type="match status" value="1"/>
</dbReference>